<dbReference type="Gene3D" id="3.30.390.50">
    <property type="entry name" value="CO dehydrogenase flavoprotein, C-terminal domain"/>
    <property type="match status" value="1"/>
</dbReference>
<keyword evidence="4" id="KW-1185">Reference proteome</keyword>
<dbReference type="UniPathway" id="UPA00537">
    <property type="reaction ID" value="UER00594"/>
</dbReference>
<dbReference type="RefSeq" id="WP_092371271.1">
    <property type="nucleotide sequence ID" value="NZ_DAINWJ010000542.1"/>
</dbReference>
<dbReference type="Proteomes" id="UP000198508">
    <property type="component" value="Unassembled WGS sequence"/>
</dbReference>
<dbReference type="Pfam" id="PF21948">
    <property type="entry name" value="LplA-B_cat"/>
    <property type="match status" value="1"/>
</dbReference>
<dbReference type="GO" id="GO:0016979">
    <property type="term" value="F:lipoate-protein ligase activity"/>
    <property type="evidence" value="ECO:0007669"/>
    <property type="project" value="UniProtKB-EC"/>
</dbReference>
<dbReference type="InterPro" id="IPR004562">
    <property type="entry name" value="LipoylTrfase_LipoateP_Ligase"/>
</dbReference>
<dbReference type="Gene3D" id="3.30.930.10">
    <property type="entry name" value="Bira Bifunctional Protein, Domain 2"/>
    <property type="match status" value="1"/>
</dbReference>
<dbReference type="InterPro" id="IPR004143">
    <property type="entry name" value="BPL_LPL_catalytic"/>
</dbReference>
<gene>
    <name evidence="3" type="ORF">SAMN05216313_14811</name>
</gene>
<organism evidence="3 4">
    <name type="scientific">Enterocloster lavalensis</name>
    <dbReference type="NCBI Taxonomy" id="460384"/>
    <lineage>
        <taxon>Bacteria</taxon>
        <taxon>Bacillati</taxon>
        <taxon>Bacillota</taxon>
        <taxon>Clostridia</taxon>
        <taxon>Lachnospirales</taxon>
        <taxon>Lachnospiraceae</taxon>
        <taxon>Enterocloster</taxon>
    </lineage>
</organism>
<protein>
    <submittedName>
        <fullName evidence="3">Lipoate-protein ligase</fullName>
    </submittedName>
</protein>
<evidence type="ECO:0000259" key="2">
    <source>
        <dbReference type="PROSITE" id="PS51733"/>
    </source>
</evidence>
<sequence length="322" mass="35447">MNRLVVSGTGQVYKNLALEEALLRELKEGQCGLYLWVNDPSVILGNNQCAYLECSPGLCRSRKITVARRRSGGGAVYHDRGNLNFTFFYWPGQAGEEEFRELARSAIEALAGRPVRSSGNDFLIDGKKISGMAGYEEDGRRLLHGTVLVNADMEAMSQALTVSAGKLRSNGVDSVRKRVANLTEFAPGISVSQVREKMARSFSETWGPVETVRFREEDMPGDFLAYAAADWIYGESPDCEMVMEAASGAGIYQLVFRVEGERISEARLYSDAEARENHSGFERELAGAVYEETQLKERLERYVSALAAAGSESGNPQGGRRV</sequence>
<dbReference type="GO" id="GO:0005524">
    <property type="term" value="F:ATP binding"/>
    <property type="evidence" value="ECO:0007669"/>
    <property type="project" value="UniProtKB-KW"/>
</dbReference>
<evidence type="ECO:0000313" key="3">
    <source>
        <dbReference type="EMBL" id="SEU18810.1"/>
    </source>
</evidence>
<evidence type="ECO:0000313" key="4">
    <source>
        <dbReference type="Proteomes" id="UP000198508"/>
    </source>
</evidence>
<dbReference type="PROSITE" id="PS51733">
    <property type="entry name" value="BPL_LPL_CATALYTIC"/>
    <property type="match status" value="1"/>
</dbReference>
<comment type="pathway">
    <text evidence="1">Protein modification; protein lipoylation via exogenous pathway; protein N(6)-(lipoyl)lysine from lipoate: step 2/2.</text>
</comment>
<name>A0A1I0K4Y0_9FIRM</name>
<dbReference type="PANTHER" id="PTHR12561">
    <property type="entry name" value="LIPOATE-PROTEIN LIGASE"/>
    <property type="match status" value="1"/>
</dbReference>
<proteinExistence type="predicted"/>
<dbReference type="GO" id="GO:0005737">
    <property type="term" value="C:cytoplasm"/>
    <property type="evidence" value="ECO:0007669"/>
    <property type="project" value="TreeGrafter"/>
</dbReference>
<dbReference type="AlphaFoldDB" id="A0A1I0K4Y0"/>
<keyword evidence="3" id="KW-0436">Ligase</keyword>
<dbReference type="InterPro" id="IPR045864">
    <property type="entry name" value="aa-tRNA-synth_II/BPL/LPL"/>
</dbReference>
<dbReference type="CDD" id="cd16443">
    <property type="entry name" value="LplA"/>
    <property type="match status" value="1"/>
</dbReference>
<accession>A0A1I0K4Y0</accession>
<evidence type="ECO:0000256" key="1">
    <source>
        <dbReference type="ARBA" id="ARBA00005085"/>
    </source>
</evidence>
<dbReference type="SUPFAM" id="SSF82649">
    <property type="entry name" value="SufE/NifU"/>
    <property type="match status" value="1"/>
</dbReference>
<dbReference type="EMBL" id="FOIM01000048">
    <property type="protein sequence ID" value="SEU18810.1"/>
    <property type="molecule type" value="Genomic_DNA"/>
</dbReference>
<reference evidence="4" key="1">
    <citation type="submission" date="2016-10" db="EMBL/GenBank/DDBJ databases">
        <authorList>
            <person name="Varghese N."/>
            <person name="Submissions S."/>
        </authorList>
    </citation>
    <scope>NUCLEOTIDE SEQUENCE [LARGE SCALE GENOMIC DNA]</scope>
    <source>
        <strain evidence="4">NLAE-zl-G277</strain>
    </source>
</reference>
<dbReference type="NCBIfam" id="TIGR00545">
    <property type="entry name" value="lipoyltrans"/>
    <property type="match status" value="1"/>
</dbReference>
<dbReference type="STRING" id="460384.SAMN05216313_14811"/>
<dbReference type="GO" id="GO:0009249">
    <property type="term" value="P:protein lipoylation"/>
    <property type="evidence" value="ECO:0007669"/>
    <property type="project" value="InterPro"/>
</dbReference>
<dbReference type="SUPFAM" id="SSF55681">
    <property type="entry name" value="Class II aaRS and biotin synthetases"/>
    <property type="match status" value="1"/>
</dbReference>
<dbReference type="PANTHER" id="PTHR12561:SF3">
    <property type="entry name" value="LIPOYLTRANSFERASE 1, MITOCHONDRIAL"/>
    <property type="match status" value="1"/>
</dbReference>
<dbReference type="GO" id="GO:0017118">
    <property type="term" value="F:lipoyltransferase activity"/>
    <property type="evidence" value="ECO:0007669"/>
    <property type="project" value="TreeGrafter"/>
</dbReference>
<feature type="domain" description="BPL/LPL catalytic" evidence="2">
    <location>
        <begin position="27"/>
        <end position="210"/>
    </location>
</feature>